<sequence>MKLLPYGDHVLLIWWAARDSAPDEATFQKIDALARRIRAARIPGVMQVFPAFDSLAVIYDPVRLTYDELAKRIAELDGGEEAGEAEEQPLIEVPTVYGGEYGPDLPSVARAAGLTEDEVVRLHSGKEYRVWMVGFLSGFPYAGQLDARLVLPRKASPSLSIRPGSVAIAEKMTGIYPLASPGGWHVIGWTPLTIFDLKREPPGLFQAGYRLRFRAIRESEVAFYSEAAFHREKGRGK</sequence>
<evidence type="ECO:0000256" key="3">
    <source>
        <dbReference type="ARBA" id="ARBA00022840"/>
    </source>
</evidence>
<evidence type="ECO:0000313" key="6">
    <source>
        <dbReference type="Proteomes" id="UP000196475"/>
    </source>
</evidence>
<dbReference type="GO" id="GO:0005524">
    <property type="term" value="F:ATP binding"/>
    <property type="evidence" value="ECO:0007669"/>
    <property type="project" value="UniProtKB-KW"/>
</dbReference>
<protein>
    <recommendedName>
        <fullName evidence="4">Carboxyltransferase domain-containing protein</fullName>
    </recommendedName>
</protein>
<dbReference type="EMBL" id="LZRT01000094">
    <property type="protein sequence ID" value="OUM86150.1"/>
    <property type="molecule type" value="Genomic_DNA"/>
</dbReference>
<dbReference type="GO" id="GO:0016787">
    <property type="term" value="F:hydrolase activity"/>
    <property type="evidence" value="ECO:0007669"/>
    <property type="project" value="UniProtKB-KW"/>
</dbReference>
<dbReference type="AlphaFoldDB" id="A0A1Y3PFP1"/>
<reference evidence="6" key="1">
    <citation type="submission" date="2016-06" db="EMBL/GenBank/DDBJ databases">
        <authorList>
            <person name="Nascimento L."/>
            <person name="Pereira R.V."/>
            <person name="Martins L.F."/>
            <person name="Quaggio R.B."/>
            <person name="Silva A.M."/>
            <person name="Setubal J.C."/>
        </authorList>
    </citation>
    <scope>NUCLEOTIDE SEQUENCE [LARGE SCALE GENOMIC DNA]</scope>
</reference>
<dbReference type="SUPFAM" id="SSF50891">
    <property type="entry name" value="Cyclophilin-like"/>
    <property type="match status" value="1"/>
</dbReference>
<keyword evidence="3" id="KW-0067">ATP-binding</keyword>
<dbReference type="SMART" id="SM00796">
    <property type="entry name" value="AHS1"/>
    <property type="match status" value="1"/>
</dbReference>
<dbReference type="Pfam" id="PF02682">
    <property type="entry name" value="CT_C_D"/>
    <property type="match status" value="1"/>
</dbReference>
<keyword evidence="1" id="KW-0547">Nucleotide-binding</keyword>
<dbReference type="InterPro" id="IPR003833">
    <property type="entry name" value="CT_C_D"/>
</dbReference>
<evidence type="ECO:0000313" key="5">
    <source>
        <dbReference type="EMBL" id="OUM86150.1"/>
    </source>
</evidence>
<dbReference type="NCBIfam" id="TIGR00370">
    <property type="entry name" value="5-oxoprolinase subunit PxpB"/>
    <property type="match status" value="1"/>
</dbReference>
<organism evidence="5 6">
    <name type="scientific">Bacillus thermozeamaize</name>
    <dbReference type="NCBI Taxonomy" id="230954"/>
    <lineage>
        <taxon>Bacteria</taxon>
        <taxon>Bacillati</taxon>
        <taxon>Bacillota</taxon>
        <taxon>Bacilli</taxon>
        <taxon>Bacillales</taxon>
        <taxon>Bacillaceae</taxon>
        <taxon>Bacillus</taxon>
    </lineage>
</organism>
<dbReference type="PANTHER" id="PTHR34698">
    <property type="entry name" value="5-OXOPROLINASE SUBUNIT B"/>
    <property type="match status" value="1"/>
</dbReference>
<name>A0A1Y3PFP1_9BACI</name>
<dbReference type="InterPro" id="IPR029000">
    <property type="entry name" value="Cyclophilin-like_dom_sf"/>
</dbReference>
<dbReference type="SUPFAM" id="SSF160467">
    <property type="entry name" value="PH0987 N-terminal domain-like"/>
    <property type="match status" value="1"/>
</dbReference>
<accession>A0A1Y3PFP1</accession>
<comment type="caution">
    <text evidence="5">The sequence shown here is derived from an EMBL/GenBank/DDBJ whole genome shotgun (WGS) entry which is preliminary data.</text>
</comment>
<gene>
    <name evidence="5" type="ORF">BAA01_01350</name>
</gene>
<proteinExistence type="predicted"/>
<evidence type="ECO:0000256" key="2">
    <source>
        <dbReference type="ARBA" id="ARBA00022801"/>
    </source>
</evidence>
<dbReference type="InterPro" id="IPR010016">
    <property type="entry name" value="PxpB"/>
</dbReference>
<feature type="domain" description="Carboxyltransferase" evidence="4">
    <location>
        <begin position="1"/>
        <end position="205"/>
    </location>
</feature>
<dbReference type="Gene3D" id="2.40.100.10">
    <property type="entry name" value="Cyclophilin-like"/>
    <property type="match status" value="1"/>
</dbReference>
<evidence type="ECO:0000256" key="1">
    <source>
        <dbReference type="ARBA" id="ARBA00022741"/>
    </source>
</evidence>
<keyword evidence="2" id="KW-0378">Hydrolase</keyword>
<dbReference type="Gene3D" id="3.30.1360.40">
    <property type="match status" value="1"/>
</dbReference>
<dbReference type="Proteomes" id="UP000196475">
    <property type="component" value="Unassembled WGS sequence"/>
</dbReference>
<evidence type="ECO:0000259" key="4">
    <source>
        <dbReference type="SMART" id="SM00796"/>
    </source>
</evidence>
<dbReference type="PANTHER" id="PTHR34698:SF2">
    <property type="entry name" value="5-OXOPROLINASE SUBUNIT B"/>
    <property type="match status" value="1"/>
</dbReference>